<reference evidence="4 5" key="1">
    <citation type="submission" date="2016-08" db="EMBL/GenBank/DDBJ databases">
        <authorList>
            <person name="Seilhamer J.J."/>
        </authorList>
    </citation>
    <scope>NUCLEOTIDE SEQUENCE [LARGE SCALE GENOMIC DNA]</scope>
    <source>
        <strain evidence="4">M3/6</strain>
    </source>
</reference>
<proteinExistence type="predicted"/>
<dbReference type="InterPro" id="IPR015915">
    <property type="entry name" value="Kelch-typ_b-propeller"/>
</dbReference>
<dbReference type="InterPro" id="IPR046209">
    <property type="entry name" value="DUF6242_N"/>
</dbReference>
<keyword evidence="1" id="KW-0732">Signal</keyword>
<dbReference type="InterPro" id="IPR036278">
    <property type="entry name" value="Sialidase_sf"/>
</dbReference>
<dbReference type="PROSITE" id="PS51257">
    <property type="entry name" value="PROKAR_LIPOPROTEIN"/>
    <property type="match status" value="1"/>
</dbReference>
<dbReference type="SUPFAM" id="SSF50939">
    <property type="entry name" value="Sialidases"/>
    <property type="match status" value="1"/>
</dbReference>
<dbReference type="KEGG" id="psac:PSM36_3355"/>
<gene>
    <name evidence="4" type="ORF">PSM36_3355</name>
</gene>
<dbReference type="Pfam" id="PF19755">
    <property type="entry name" value="DUF6242"/>
    <property type="match status" value="1"/>
</dbReference>
<evidence type="ECO:0000259" key="3">
    <source>
        <dbReference type="Pfam" id="PF25852"/>
    </source>
</evidence>
<dbReference type="Gene3D" id="2.120.10.80">
    <property type="entry name" value="Kelch-type beta propeller"/>
    <property type="match status" value="1"/>
</dbReference>
<dbReference type="RefSeq" id="WP_076931832.1">
    <property type="nucleotide sequence ID" value="NZ_LT605205.1"/>
</dbReference>
<sequence length="449" mass="49923">MISKYFLGASVLIANLLLFTSCLNSSDNNMEYPTDPQIYAISIASKTDTTNLLPGVVFTIDQVNGKLYNREPLPYGFHVDSAMLKLTGSTSLAFSMIELTLDPDSTYAWNASDSIAIPRLRKIKTTAPDGVTSKNYDFQLNIYQEDPYILIWEKIAGNYLGSSVESQTTIIYNNRFYTYYRSGEEIKADSTAISDTPKWGKVDLSGIPHTLRLSSFITSGNLIYALDAATGAVYQSPDGSDWSAVQTEYEVKALYGELPFADPGNILLAVTHDEKVKFARTNNGFSNIVLMNDLPDNMPITDFSAMKVESRTSYASKFIFLSGGNTSDNAFSNNIWILQEDGDVIKYISSKRPEEVNLKGSSLFFYDDKPYLIARSSDGKNILMYSDNYGVDWIKAEENQSLPADFTARTNTSVITDADNNIWIFGGISSSNTQLVDIWKGRLNKFALN</sequence>
<feature type="domain" description="DUF6242" evidence="3">
    <location>
        <begin position="149"/>
        <end position="447"/>
    </location>
</feature>
<feature type="signal peptide" evidence="1">
    <location>
        <begin position="1"/>
        <end position="25"/>
    </location>
</feature>
<accession>A0A1R3T4J3</accession>
<evidence type="ECO:0000313" key="4">
    <source>
        <dbReference type="EMBL" id="SCD22140.1"/>
    </source>
</evidence>
<keyword evidence="5" id="KW-1185">Reference proteome</keyword>
<dbReference type="Pfam" id="PF25852">
    <property type="entry name" value="DUF6242_C"/>
    <property type="match status" value="1"/>
</dbReference>
<name>A0A1R3T4J3_9BACT</name>
<protein>
    <submittedName>
        <fullName evidence="4">Putative secreted protein</fullName>
    </submittedName>
</protein>
<evidence type="ECO:0000256" key="1">
    <source>
        <dbReference type="SAM" id="SignalP"/>
    </source>
</evidence>
<dbReference type="STRING" id="1642647.PSM36_3355"/>
<dbReference type="EMBL" id="LT605205">
    <property type="protein sequence ID" value="SCD22140.1"/>
    <property type="molecule type" value="Genomic_DNA"/>
</dbReference>
<evidence type="ECO:0000259" key="2">
    <source>
        <dbReference type="Pfam" id="PF19755"/>
    </source>
</evidence>
<evidence type="ECO:0000313" key="5">
    <source>
        <dbReference type="Proteomes" id="UP000187464"/>
    </source>
</evidence>
<organism evidence="4 5">
    <name type="scientific">Proteiniphilum saccharofermentans</name>
    <dbReference type="NCBI Taxonomy" id="1642647"/>
    <lineage>
        <taxon>Bacteria</taxon>
        <taxon>Pseudomonadati</taxon>
        <taxon>Bacteroidota</taxon>
        <taxon>Bacteroidia</taxon>
        <taxon>Bacteroidales</taxon>
        <taxon>Dysgonomonadaceae</taxon>
        <taxon>Proteiniphilum</taxon>
    </lineage>
</organism>
<dbReference type="Proteomes" id="UP000187464">
    <property type="component" value="Chromosome I"/>
</dbReference>
<dbReference type="AlphaFoldDB" id="A0A1R3T4J3"/>
<dbReference type="InterPro" id="IPR058667">
    <property type="entry name" value="DUF6242_C"/>
</dbReference>
<feature type="chain" id="PRO_5013114051" evidence="1">
    <location>
        <begin position="26"/>
        <end position="449"/>
    </location>
</feature>
<feature type="domain" description="DUF6242" evidence="2">
    <location>
        <begin position="47"/>
        <end position="140"/>
    </location>
</feature>